<protein>
    <submittedName>
        <fullName evidence="1">Uncharacterized protein</fullName>
    </submittedName>
</protein>
<name>A0ACB7YPK9_9ERIC</name>
<reference evidence="1 2" key="1">
    <citation type="journal article" date="2021" name="Hortic Res">
        <title>High-quality reference genome and annotation aids understanding of berry development for evergreen blueberry (Vaccinium darrowii).</title>
        <authorList>
            <person name="Yu J."/>
            <person name="Hulse-Kemp A.M."/>
            <person name="Babiker E."/>
            <person name="Staton M."/>
        </authorList>
    </citation>
    <scope>NUCLEOTIDE SEQUENCE [LARGE SCALE GENOMIC DNA]</scope>
    <source>
        <strain evidence="2">cv. NJ 8807/NJ 8810</strain>
        <tissue evidence="1">Young leaf</tissue>
    </source>
</reference>
<proteinExistence type="predicted"/>
<accession>A0ACB7YPK9</accession>
<keyword evidence="2" id="KW-1185">Reference proteome</keyword>
<dbReference type="Proteomes" id="UP000828048">
    <property type="component" value="Chromosome 11"/>
</dbReference>
<dbReference type="EMBL" id="CM037161">
    <property type="protein sequence ID" value="KAH7855064.1"/>
    <property type="molecule type" value="Genomic_DNA"/>
</dbReference>
<sequence>MTSSSGKRPLPKLSDYPPDYKCRKVNRQFPSYLGDRAPQVDARSTGTEVGEEGNTKPVGNSKNSEPSDMEREITKPMMSNANVEALRQWETVDNDVEVLVKTPDQPKPIDVQANMTKAEPVTTLDISKLSSHTLPGVCKYPPQKIGKGVSACREIPSCFGKRNVTLDSDKVLGYKRGVEQMKVVDSKRTDWVRKEVPIQDWYDFEKQLGGTSLRQMVDKVRIRSLQLSHCGTDTKGIGGKTTENEVIQDDAVLLQSPDITKSSREKGSEIPILVGKKPNDVKVQEDVSPSIVRDVLNLFKEKFRMLSNENKAQPKEQRKASCQLYEEAAMLLKKQQKWVNTEKLIGPVPGIEIGDRFQFRAELVVVGLHRKLRNGIDYMEVNGKKIATSIVKSGRYGDNGAKLPKKIGAESYDHLIYCGPGGNPNIINKPPEDQKLVRGNLALKNSMEDEIPIRVILKTTKGSQKSLTYYGLYMVTKCRQERGNYGKFVYEFDLDRLAGQPKVNGGNVGMPKKSKVLKKSQRLATDDTSQGKEVKPVRAVNILEGCSRKQK</sequence>
<organism evidence="1 2">
    <name type="scientific">Vaccinium darrowii</name>
    <dbReference type="NCBI Taxonomy" id="229202"/>
    <lineage>
        <taxon>Eukaryota</taxon>
        <taxon>Viridiplantae</taxon>
        <taxon>Streptophyta</taxon>
        <taxon>Embryophyta</taxon>
        <taxon>Tracheophyta</taxon>
        <taxon>Spermatophyta</taxon>
        <taxon>Magnoliopsida</taxon>
        <taxon>eudicotyledons</taxon>
        <taxon>Gunneridae</taxon>
        <taxon>Pentapetalae</taxon>
        <taxon>asterids</taxon>
        <taxon>Ericales</taxon>
        <taxon>Ericaceae</taxon>
        <taxon>Vaccinioideae</taxon>
        <taxon>Vaccinieae</taxon>
        <taxon>Vaccinium</taxon>
    </lineage>
</organism>
<comment type="caution">
    <text evidence="1">The sequence shown here is derived from an EMBL/GenBank/DDBJ whole genome shotgun (WGS) entry which is preliminary data.</text>
</comment>
<gene>
    <name evidence="1" type="ORF">Vadar_020853</name>
</gene>
<evidence type="ECO:0000313" key="1">
    <source>
        <dbReference type="EMBL" id="KAH7855064.1"/>
    </source>
</evidence>
<evidence type="ECO:0000313" key="2">
    <source>
        <dbReference type="Proteomes" id="UP000828048"/>
    </source>
</evidence>